<keyword evidence="3" id="KW-1185">Reference proteome</keyword>
<gene>
    <name evidence="2" type="ORF">BIW53_14780</name>
</gene>
<dbReference type="EMBL" id="MNAN01000034">
    <property type="protein sequence ID" value="OHU94342.1"/>
    <property type="molecule type" value="Genomic_DNA"/>
</dbReference>
<sequence>MRRAIFPLPIFLLPGGYTRLKIFEPRYLSMVGESLKSGQGFVLCEYVEQADLNVPKEGVLVEVIDFSQDEGGQLLIDVFAKHRVKLSTPYQDEQQLRYADVTVIEHSAWERSDLHASHFLSDMSEMLADLFAQHPHIDQLYRDKHFHDPLWVASRWLELLPINISEKHKLRADGNFEQVINFLHTVLYQSQ</sequence>
<dbReference type="Gene3D" id="2.30.130.40">
    <property type="entry name" value="LON domain-like"/>
    <property type="match status" value="1"/>
</dbReference>
<dbReference type="Pfam" id="PF02190">
    <property type="entry name" value="LON_substr_bdg"/>
    <property type="match status" value="1"/>
</dbReference>
<dbReference type="STRING" id="327939.BIW53_14780"/>
<dbReference type="InterPro" id="IPR003111">
    <property type="entry name" value="Lon_prtase_N"/>
</dbReference>
<name>A0A1S1N6R0_9GAMM</name>
<dbReference type="SUPFAM" id="SSF88697">
    <property type="entry name" value="PUA domain-like"/>
    <property type="match status" value="1"/>
</dbReference>
<dbReference type="RefSeq" id="WP_070992780.1">
    <property type="nucleotide sequence ID" value="NZ_CBCSHD010000009.1"/>
</dbReference>
<dbReference type="Proteomes" id="UP000180253">
    <property type="component" value="Unassembled WGS sequence"/>
</dbReference>
<feature type="domain" description="Lon N-terminal" evidence="1">
    <location>
        <begin position="5"/>
        <end position="169"/>
    </location>
</feature>
<evidence type="ECO:0000313" key="2">
    <source>
        <dbReference type="EMBL" id="OHU94342.1"/>
    </source>
</evidence>
<accession>A0A1S1N6R0</accession>
<dbReference type="InterPro" id="IPR046336">
    <property type="entry name" value="Lon_prtase_N_sf"/>
</dbReference>
<evidence type="ECO:0000313" key="3">
    <source>
        <dbReference type="Proteomes" id="UP000180253"/>
    </source>
</evidence>
<dbReference type="OrthoDB" id="8558970at2"/>
<reference evidence="2 3" key="1">
    <citation type="submission" date="2016-10" db="EMBL/GenBank/DDBJ databases">
        <title>Pseudoalteromonas amylolytica sp. nov., isolated from the surface seawater.</title>
        <authorList>
            <person name="Wu Y.-H."/>
            <person name="Cheng H."/>
            <person name="Jin X.-B."/>
            <person name="Wang C.-S."/>
            <person name="Xu X.-W."/>
        </authorList>
    </citation>
    <scope>NUCLEOTIDE SEQUENCE [LARGE SCALE GENOMIC DNA]</scope>
    <source>
        <strain evidence="2 3">JCM 12483</strain>
    </source>
</reference>
<proteinExistence type="predicted"/>
<dbReference type="AlphaFoldDB" id="A0A1S1N6R0"/>
<protein>
    <recommendedName>
        <fullName evidence="1">Lon N-terminal domain-containing protein</fullName>
    </recommendedName>
</protein>
<organism evidence="2 3">
    <name type="scientific">Pseudoalteromonas byunsanensis</name>
    <dbReference type="NCBI Taxonomy" id="327939"/>
    <lineage>
        <taxon>Bacteria</taxon>
        <taxon>Pseudomonadati</taxon>
        <taxon>Pseudomonadota</taxon>
        <taxon>Gammaproteobacteria</taxon>
        <taxon>Alteromonadales</taxon>
        <taxon>Pseudoalteromonadaceae</taxon>
        <taxon>Pseudoalteromonas</taxon>
    </lineage>
</organism>
<dbReference type="Gene3D" id="1.10.4060.10">
    <property type="entry name" value="BPP1347 like domain"/>
    <property type="match status" value="1"/>
</dbReference>
<comment type="caution">
    <text evidence="2">The sequence shown here is derived from an EMBL/GenBank/DDBJ whole genome shotgun (WGS) entry which is preliminary data.</text>
</comment>
<evidence type="ECO:0000259" key="1">
    <source>
        <dbReference type="Pfam" id="PF02190"/>
    </source>
</evidence>
<dbReference type="InterPro" id="IPR015947">
    <property type="entry name" value="PUA-like_sf"/>
</dbReference>